<evidence type="ECO:0000256" key="1">
    <source>
        <dbReference type="SAM" id="Phobius"/>
    </source>
</evidence>
<keyword evidence="1" id="KW-0812">Transmembrane</keyword>
<organism evidence="2">
    <name type="scientific">marine metagenome</name>
    <dbReference type="NCBI Taxonomy" id="408172"/>
    <lineage>
        <taxon>unclassified sequences</taxon>
        <taxon>metagenomes</taxon>
        <taxon>ecological metagenomes</taxon>
    </lineage>
</organism>
<proteinExistence type="predicted"/>
<name>A0A382TBR2_9ZZZZ</name>
<sequence length="40" mass="4939">MIHDNHSYEITIGKQYTLLTVLFIILLKRNWHKPIILLYW</sequence>
<reference evidence="2" key="1">
    <citation type="submission" date="2018-05" db="EMBL/GenBank/DDBJ databases">
        <authorList>
            <person name="Lanie J.A."/>
            <person name="Ng W.-L."/>
            <person name="Kazmierczak K.M."/>
            <person name="Andrzejewski T.M."/>
            <person name="Davidsen T.M."/>
            <person name="Wayne K.J."/>
            <person name="Tettelin H."/>
            <person name="Glass J.I."/>
            <person name="Rusch D."/>
            <person name="Podicherti R."/>
            <person name="Tsui H.-C.T."/>
            <person name="Winkler M.E."/>
        </authorList>
    </citation>
    <scope>NUCLEOTIDE SEQUENCE</scope>
</reference>
<protein>
    <submittedName>
        <fullName evidence="2">Uncharacterized protein</fullName>
    </submittedName>
</protein>
<keyword evidence="1" id="KW-0472">Membrane</keyword>
<keyword evidence="1" id="KW-1133">Transmembrane helix</keyword>
<dbReference type="AlphaFoldDB" id="A0A382TBR2"/>
<feature type="transmembrane region" description="Helical" evidence="1">
    <location>
        <begin position="6"/>
        <end position="27"/>
    </location>
</feature>
<dbReference type="EMBL" id="UINC01134955">
    <property type="protein sequence ID" value="SVD18811.1"/>
    <property type="molecule type" value="Genomic_DNA"/>
</dbReference>
<accession>A0A382TBR2</accession>
<gene>
    <name evidence="2" type="ORF">METZ01_LOCUS371665</name>
</gene>
<evidence type="ECO:0000313" key="2">
    <source>
        <dbReference type="EMBL" id="SVD18811.1"/>
    </source>
</evidence>